<reference evidence="8" key="1">
    <citation type="journal article" date="2020" name="Stud. Mycol.">
        <title>101 Dothideomycetes genomes: a test case for predicting lifestyles and emergence of pathogens.</title>
        <authorList>
            <person name="Haridas S."/>
            <person name="Albert R."/>
            <person name="Binder M."/>
            <person name="Bloem J."/>
            <person name="Labutti K."/>
            <person name="Salamov A."/>
            <person name="Andreopoulos B."/>
            <person name="Baker S."/>
            <person name="Barry K."/>
            <person name="Bills G."/>
            <person name="Bluhm B."/>
            <person name="Cannon C."/>
            <person name="Castanera R."/>
            <person name="Culley D."/>
            <person name="Daum C."/>
            <person name="Ezra D."/>
            <person name="Gonzalez J."/>
            <person name="Henrissat B."/>
            <person name="Kuo A."/>
            <person name="Liang C."/>
            <person name="Lipzen A."/>
            <person name="Lutzoni F."/>
            <person name="Magnuson J."/>
            <person name="Mondo S."/>
            <person name="Nolan M."/>
            <person name="Ohm R."/>
            <person name="Pangilinan J."/>
            <person name="Park H.-J."/>
            <person name="Ramirez L."/>
            <person name="Alfaro M."/>
            <person name="Sun H."/>
            <person name="Tritt A."/>
            <person name="Yoshinaga Y."/>
            <person name="Zwiers L.-H."/>
            <person name="Turgeon B."/>
            <person name="Goodwin S."/>
            <person name="Spatafora J."/>
            <person name="Crous P."/>
            <person name="Grigoriev I."/>
        </authorList>
    </citation>
    <scope>NUCLEOTIDE SEQUENCE</scope>
    <source>
        <strain evidence="8">CBS 125425</strain>
    </source>
</reference>
<evidence type="ECO:0000256" key="4">
    <source>
        <dbReference type="ARBA" id="ARBA00022827"/>
    </source>
</evidence>
<proteinExistence type="inferred from homology"/>
<evidence type="ECO:0000313" key="8">
    <source>
        <dbReference type="EMBL" id="KAF2727248.1"/>
    </source>
</evidence>
<evidence type="ECO:0000256" key="1">
    <source>
        <dbReference type="ARBA" id="ARBA00001974"/>
    </source>
</evidence>
<dbReference type="Proteomes" id="UP000799444">
    <property type="component" value="Unassembled WGS sequence"/>
</dbReference>
<sequence length="562" mass="63228">MASVPVLKKDLDDLPGQAANRTTPSQVQHYDAIIIGAGFSGIANLHRLRQDGLKAHIYEGASDFGGVWYWNRYPGAKVDSESPFYQLNIPEVYNTFNFNVRFPDHKEIRRYMAHVDKVLNIRKDCSFDSRVNSATWDEESGQWTIKTDNGLVGRAKYLILASGLLHKTHTPDFPDIDKYKGMLRHSGDWPEDTSVKGKKVAVIGAGATSVQIVEELAKEADHLTMYLRRPSYCVPMRQRKWTVEEQDGFRAYYPALFAAGRNSAVGFPTTRADLRVQDVSPEEREVYWEEIWKGGGFQFLLRNYSNVMLDEEANRLVYDFWKKKVRERLTDPKKQELMAPDEMPYYFGTKRTPLEHDYYDVLNQKNVEIVDLKANPLHCFTEKGLQLGGEGQQAGEQAFDVIVCATGFDSFTGSLTHMGLKNKDGVDMAGVWKGGVRTYLGMTVSGFPNAFMVYTPQAPTALSNGTTILEAQMTWICDAIKALDAVGAKSIEATPEAEDEWAAGIDKVNSMTLYPHTNSWWNASNIPGKKTQNMTYLGGINNYEAQCRATMDGWKGFKVVCA</sequence>
<dbReference type="Gene3D" id="3.50.50.60">
    <property type="entry name" value="FAD/NAD(P)-binding domain"/>
    <property type="match status" value="2"/>
</dbReference>
<dbReference type="InterPro" id="IPR020946">
    <property type="entry name" value="Flavin_mOase-like"/>
</dbReference>
<name>A0A9P4QH86_9PLEO</name>
<evidence type="ECO:0000256" key="5">
    <source>
        <dbReference type="ARBA" id="ARBA00022857"/>
    </source>
</evidence>
<keyword evidence="7" id="KW-0503">Monooxygenase</keyword>
<gene>
    <name evidence="8" type="ORF">EJ04DRAFT_595487</name>
</gene>
<dbReference type="PANTHER" id="PTHR43098">
    <property type="entry name" value="L-ORNITHINE N(5)-MONOOXYGENASE-RELATED"/>
    <property type="match status" value="1"/>
</dbReference>
<dbReference type="GO" id="GO:0004499">
    <property type="term" value="F:N,N-dimethylaniline monooxygenase activity"/>
    <property type="evidence" value="ECO:0007669"/>
    <property type="project" value="InterPro"/>
</dbReference>
<evidence type="ECO:0000256" key="6">
    <source>
        <dbReference type="ARBA" id="ARBA00023002"/>
    </source>
</evidence>
<dbReference type="GO" id="GO:0050661">
    <property type="term" value="F:NADP binding"/>
    <property type="evidence" value="ECO:0007669"/>
    <property type="project" value="InterPro"/>
</dbReference>
<dbReference type="GO" id="GO:0050660">
    <property type="term" value="F:flavin adenine dinucleotide binding"/>
    <property type="evidence" value="ECO:0007669"/>
    <property type="project" value="InterPro"/>
</dbReference>
<comment type="cofactor">
    <cofactor evidence="1">
        <name>FAD</name>
        <dbReference type="ChEBI" id="CHEBI:57692"/>
    </cofactor>
</comment>
<keyword evidence="5" id="KW-0521">NADP</keyword>
<organism evidence="8 9">
    <name type="scientific">Polyplosphaeria fusca</name>
    <dbReference type="NCBI Taxonomy" id="682080"/>
    <lineage>
        <taxon>Eukaryota</taxon>
        <taxon>Fungi</taxon>
        <taxon>Dikarya</taxon>
        <taxon>Ascomycota</taxon>
        <taxon>Pezizomycotina</taxon>
        <taxon>Dothideomycetes</taxon>
        <taxon>Pleosporomycetidae</taxon>
        <taxon>Pleosporales</taxon>
        <taxon>Tetraplosphaeriaceae</taxon>
        <taxon>Polyplosphaeria</taxon>
    </lineage>
</organism>
<dbReference type="Pfam" id="PF00743">
    <property type="entry name" value="FMO-like"/>
    <property type="match status" value="1"/>
</dbReference>
<accession>A0A9P4QH86</accession>
<keyword evidence="4" id="KW-0274">FAD</keyword>
<comment type="similarity">
    <text evidence="2">Belongs to the FAD-binding monooxygenase family.</text>
</comment>
<dbReference type="OrthoDB" id="66881at2759"/>
<evidence type="ECO:0000256" key="3">
    <source>
        <dbReference type="ARBA" id="ARBA00022630"/>
    </source>
</evidence>
<evidence type="ECO:0000256" key="2">
    <source>
        <dbReference type="ARBA" id="ARBA00010139"/>
    </source>
</evidence>
<dbReference type="PANTHER" id="PTHR43098:SF3">
    <property type="entry name" value="L-ORNITHINE N(5)-MONOOXYGENASE-RELATED"/>
    <property type="match status" value="1"/>
</dbReference>
<keyword evidence="3" id="KW-0285">Flavoprotein</keyword>
<dbReference type="InterPro" id="IPR050775">
    <property type="entry name" value="FAD-binding_Monooxygenases"/>
</dbReference>
<evidence type="ECO:0000256" key="7">
    <source>
        <dbReference type="ARBA" id="ARBA00023033"/>
    </source>
</evidence>
<dbReference type="AlphaFoldDB" id="A0A9P4QH86"/>
<dbReference type="InterPro" id="IPR036188">
    <property type="entry name" value="FAD/NAD-bd_sf"/>
</dbReference>
<dbReference type="SUPFAM" id="SSF51905">
    <property type="entry name" value="FAD/NAD(P)-binding domain"/>
    <property type="match status" value="2"/>
</dbReference>
<comment type="caution">
    <text evidence="8">The sequence shown here is derived from an EMBL/GenBank/DDBJ whole genome shotgun (WGS) entry which is preliminary data.</text>
</comment>
<dbReference type="EMBL" id="ML996344">
    <property type="protein sequence ID" value="KAF2727248.1"/>
    <property type="molecule type" value="Genomic_DNA"/>
</dbReference>
<keyword evidence="6" id="KW-0560">Oxidoreductase</keyword>
<keyword evidence="9" id="KW-1185">Reference proteome</keyword>
<evidence type="ECO:0000313" key="9">
    <source>
        <dbReference type="Proteomes" id="UP000799444"/>
    </source>
</evidence>
<protein>
    <submittedName>
        <fullName evidence="8">FAD/NAD(P)-binding domain-containing protein</fullName>
    </submittedName>
</protein>